<dbReference type="Proteomes" id="UP000818266">
    <property type="component" value="Unassembled WGS sequence"/>
</dbReference>
<evidence type="ECO:0000313" key="1">
    <source>
        <dbReference type="EMBL" id="NHF62827.1"/>
    </source>
</evidence>
<accession>A0A9E5JQ35</accession>
<sequence>MALSPWMNSLIGVLLAVGIAVALYASTVLIWNLLAERADATCAALVGDDGTHTVTSIWRGGLAWECEYATDWNPRGTIVLTPDDLMRSG</sequence>
<dbReference type="AlphaFoldDB" id="A0A9E5JQ35"/>
<dbReference type="EMBL" id="VIKT02000008">
    <property type="protein sequence ID" value="NHF62827.1"/>
    <property type="molecule type" value="Genomic_DNA"/>
</dbReference>
<reference evidence="1 2" key="1">
    <citation type="submission" date="2019-06" db="EMBL/GenBank/DDBJ databases">
        <authorList>
            <person name="De-Chao Zhang Q."/>
        </authorList>
    </citation>
    <scope>NUCLEOTIDE SEQUENCE [LARGE SCALE GENOMIC DNA]</scope>
    <source>
        <strain evidence="1 2">KN1116</strain>
    </source>
</reference>
<dbReference type="RefSeq" id="WP_152582392.1">
    <property type="nucleotide sequence ID" value="NZ_VIKT02000008.1"/>
</dbReference>
<evidence type="ECO:0000313" key="2">
    <source>
        <dbReference type="Proteomes" id="UP000818266"/>
    </source>
</evidence>
<protein>
    <submittedName>
        <fullName evidence="1">Uncharacterized protein</fullName>
    </submittedName>
</protein>
<proteinExistence type="predicted"/>
<comment type="caution">
    <text evidence="1">The sequence shown here is derived from an EMBL/GenBank/DDBJ whole genome shotgun (WGS) entry which is preliminary data.</text>
</comment>
<keyword evidence="2" id="KW-1185">Reference proteome</keyword>
<reference evidence="1 2" key="2">
    <citation type="submission" date="2020-03" db="EMBL/GenBank/DDBJ databases">
        <title>Chryseoglobus sp. isolated from a deep-sea seamount.</title>
        <authorList>
            <person name="Zhang D.-C."/>
        </authorList>
    </citation>
    <scope>NUCLEOTIDE SEQUENCE [LARGE SCALE GENOMIC DNA]</scope>
    <source>
        <strain evidence="1 2">KN1116</strain>
    </source>
</reference>
<organism evidence="1 2">
    <name type="scientific">Microcella pacifica</name>
    <dbReference type="NCBI Taxonomy" id="2591847"/>
    <lineage>
        <taxon>Bacteria</taxon>
        <taxon>Bacillati</taxon>
        <taxon>Actinomycetota</taxon>
        <taxon>Actinomycetes</taxon>
        <taxon>Micrococcales</taxon>
        <taxon>Microbacteriaceae</taxon>
        <taxon>Microcella</taxon>
    </lineage>
</organism>
<gene>
    <name evidence="1" type="ORF">FK219_006200</name>
</gene>
<name>A0A9E5JQ35_9MICO</name>